<dbReference type="AlphaFoldDB" id="A0A345YLP4"/>
<keyword evidence="1" id="KW-1133">Transmembrane helix</keyword>
<dbReference type="PANTHER" id="PTHR23521">
    <property type="entry name" value="TRANSPORTER MFS SUPERFAMILY"/>
    <property type="match status" value="1"/>
</dbReference>
<dbReference type="GO" id="GO:0022857">
    <property type="term" value="F:transmembrane transporter activity"/>
    <property type="evidence" value="ECO:0007669"/>
    <property type="project" value="InterPro"/>
</dbReference>
<dbReference type="RefSeq" id="WP_115412599.1">
    <property type="nucleotide sequence ID" value="NZ_CP031356.1"/>
</dbReference>
<sequence length="238" mass="24628">MSRARTVQLGAIALTLVLTMSLWFSASAVLPDLRRTWDLGSWEASWLTSTVQVGFVAGAVASAFVNLADRVPPHRLMAGSAVGAAASTIAIPVLADGFIATASLRIATGCFLAGVYPVGIKLMASWFPAASRGLAVRTLIGALTVGSALPHFIGALGHPAWQQVLSIAAALGIAGAAVAGLIVRPGPHLAATARPRPQYVVEMFRQLRPRLANIGYFGHMWELLNRPGSGGGSDPTGG</sequence>
<name>A0A345YLP4_9MICO</name>
<accession>A0A345YLP4</accession>
<evidence type="ECO:0000313" key="5">
    <source>
        <dbReference type="Proteomes" id="UP000282185"/>
    </source>
</evidence>
<evidence type="ECO:0000313" key="4">
    <source>
        <dbReference type="Proteomes" id="UP000254236"/>
    </source>
</evidence>
<gene>
    <name evidence="2" type="ORF">DWV08_03860</name>
    <name evidence="3" type="ORF">DXU92_17210</name>
</gene>
<evidence type="ECO:0000256" key="1">
    <source>
        <dbReference type="SAM" id="Phobius"/>
    </source>
</evidence>
<reference evidence="2 4" key="1">
    <citation type="submission" date="2018-07" db="EMBL/GenBank/DDBJ databases">
        <title>Brachybacterium saurashtrense DSM 23186 genome sequence.</title>
        <authorList>
            <person name="Guo L."/>
        </authorList>
    </citation>
    <scope>NUCLEOTIDE SEQUENCE [LARGE SCALE GENOMIC DNA]</scope>
    <source>
        <strain evidence="2 4">DSM 23186</strain>
    </source>
</reference>
<dbReference type="PANTHER" id="PTHR23521:SF3">
    <property type="entry name" value="MFS TRANSPORTER"/>
    <property type="match status" value="1"/>
</dbReference>
<organism evidence="3 5">
    <name type="scientific">Brachybacterium saurashtrense</name>
    <dbReference type="NCBI Taxonomy" id="556288"/>
    <lineage>
        <taxon>Bacteria</taxon>
        <taxon>Bacillati</taxon>
        <taxon>Actinomycetota</taxon>
        <taxon>Actinomycetes</taxon>
        <taxon>Micrococcales</taxon>
        <taxon>Dermabacteraceae</taxon>
        <taxon>Brachybacterium</taxon>
    </lineage>
</organism>
<dbReference type="Pfam" id="PF07690">
    <property type="entry name" value="MFS_1"/>
    <property type="match status" value="1"/>
</dbReference>
<protein>
    <submittedName>
        <fullName evidence="3">MFS transporter</fullName>
    </submittedName>
</protein>
<keyword evidence="4" id="KW-1185">Reference proteome</keyword>
<evidence type="ECO:0000313" key="2">
    <source>
        <dbReference type="EMBL" id="AXK44846.1"/>
    </source>
</evidence>
<dbReference type="EMBL" id="CP031356">
    <property type="protein sequence ID" value="AXK44846.1"/>
    <property type="molecule type" value="Genomic_DNA"/>
</dbReference>
<feature type="transmembrane region" description="Helical" evidence="1">
    <location>
        <begin position="134"/>
        <end position="154"/>
    </location>
</feature>
<dbReference type="KEGG" id="bsau:DWV08_03860"/>
<dbReference type="InterPro" id="IPR036259">
    <property type="entry name" value="MFS_trans_sf"/>
</dbReference>
<keyword evidence="1" id="KW-0472">Membrane</keyword>
<feature type="transmembrane region" description="Helical" evidence="1">
    <location>
        <begin position="160"/>
        <end position="183"/>
    </location>
</feature>
<feature type="transmembrane region" description="Helical" evidence="1">
    <location>
        <begin position="44"/>
        <end position="65"/>
    </location>
</feature>
<dbReference type="Gene3D" id="1.20.1250.20">
    <property type="entry name" value="MFS general substrate transporter like domains"/>
    <property type="match status" value="1"/>
</dbReference>
<keyword evidence="1" id="KW-0812">Transmembrane</keyword>
<dbReference type="EMBL" id="QSWH01000016">
    <property type="protein sequence ID" value="RRR20745.1"/>
    <property type="molecule type" value="Genomic_DNA"/>
</dbReference>
<dbReference type="SUPFAM" id="SSF103473">
    <property type="entry name" value="MFS general substrate transporter"/>
    <property type="match status" value="1"/>
</dbReference>
<feature type="transmembrane region" description="Helical" evidence="1">
    <location>
        <begin position="106"/>
        <end position="127"/>
    </location>
</feature>
<dbReference type="OrthoDB" id="9781976at2"/>
<dbReference type="GO" id="GO:0005886">
    <property type="term" value="C:plasma membrane"/>
    <property type="evidence" value="ECO:0007669"/>
    <property type="project" value="TreeGrafter"/>
</dbReference>
<dbReference type="InterPro" id="IPR011701">
    <property type="entry name" value="MFS"/>
</dbReference>
<dbReference type="Proteomes" id="UP000254236">
    <property type="component" value="Chromosome"/>
</dbReference>
<reference evidence="3 5" key="2">
    <citation type="submission" date="2018-08" db="EMBL/GenBank/DDBJ databases">
        <title>Brachybacterium saurashtrense DSM 23186.</title>
        <authorList>
            <person name="Li Y."/>
        </authorList>
    </citation>
    <scope>NUCLEOTIDE SEQUENCE [LARGE SCALE GENOMIC DNA]</scope>
    <source>
        <strain evidence="3 5">DSM 23186</strain>
    </source>
</reference>
<evidence type="ECO:0000313" key="3">
    <source>
        <dbReference type="EMBL" id="RRR20745.1"/>
    </source>
</evidence>
<proteinExistence type="predicted"/>
<feature type="transmembrane region" description="Helical" evidence="1">
    <location>
        <begin position="77"/>
        <end position="100"/>
    </location>
</feature>
<dbReference type="Proteomes" id="UP000282185">
    <property type="component" value="Unassembled WGS sequence"/>
</dbReference>